<dbReference type="PANTHER" id="PTHR33257">
    <property type="entry name" value="OS05G0165500 PROTEIN"/>
    <property type="match status" value="1"/>
</dbReference>
<proteinExistence type="predicted"/>
<dbReference type="PANTHER" id="PTHR33257:SF4">
    <property type="entry name" value="EXPRESSED PROTEIN"/>
    <property type="match status" value="1"/>
</dbReference>
<feature type="region of interest" description="Disordered" evidence="1">
    <location>
        <begin position="45"/>
        <end position="78"/>
    </location>
</feature>
<dbReference type="Proteomes" id="UP000315295">
    <property type="component" value="Unassembled WGS sequence"/>
</dbReference>
<dbReference type="AlphaFoldDB" id="A0A540KI73"/>
<dbReference type="EMBL" id="VIEB01001238">
    <property type="protein sequence ID" value="TQD73904.1"/>
    <property type="molecule type" value="Genomic_DNA"/>
</dbReference>
<sequence length="204" mass="22021">MVTENECVSSKIVSKEASVANSSCRVYYGEAGVIPFKWESQPGTPKHKFSESSLPPLTPPPSYSTTRPSGFKHTQQNPCSKTKFLGTIFSRLSSLRKMLKAPNMSSPLPSLSPSSSLSLASSPLSASYSSSSSSSNSSSGLRNKKGRKNQCFSVSRMPIENNYGGDYYDHHHHHQNSGSPTSTLCFGGKRKGNISTNFLGIRGC</sequence>
<accession>A0A540KI73</accession>
<name>A0A540KI73_MALBA</name>
<evidence type="ECO:0000256" key="1">
    <source>
        <dbReference type="SAM" id="MobiDB-lite"/>
    </source>
</evidence>
<feature type="compositionally biased region" description="Low complexity" evidence="1">
    <location>
        <begin position="126"/>
        <end position="139"/>
    </location>
</feature>
<evidence type="ECO:0000313" key="3">
    <source>
        <dbReference type="Proteomes" id="UP000315295"/>
    </source>
</evidence>
<reference evidence="2 3" key="1">
    <citation type="journal article" date="2019" name="G3 (Bethesda)">
        <title>Sequencing of a Wild Apple (Malus baccata) Genome Unravels the Differences Between Cultivated and Wild Apple Species Regarding Disease Resistance and Cold Tolerance.</title>
        <authorList>
            <person name="Chen X."/>
        </authorList>
    </citation>
    <scope>NUCLEOTIDE SEQUENCE [LARGE SCALE GENOMIC DNA]</scope>
    <source>
        <strain evidence="3">cv. Shandingzi</strain>
        <tissue evidence="2">Leaves</tissue>
    </source>
</reference>
<protein>
    <submittedName>
        <fullName evidence="2">Uncharacterized protein</fullName>
    </submittedName>
</protein>
<dbReference type="STRING" id="106549.A0A540KI73"/>
<keyword evidence="3" id="KW-1185">Reference proteome</keyword>
<gene>
    <name evidence="2" type="ORF">C1H46_040554</name>
</gene>
<comment type="caution">
    <text evidence="2">The sequence shown here is derived from an EMBL/GenBank/DDBJ whole genome shotgun (WGS) entry which is preliminary data.</text>
</comment>
<evidence type="ECO:0000313" key="2">
    <source>
        <dbReference type="EMBL" id="TQD73904.1"/>
    </source>
</evidence>
<feature type="region of interest" description="Disordered" evidence="1">
    <location>
        <begin position="126"/>
        <end position="150"/>
    </location>
</feature>
<organism evidence="2 3">
    <name type="scientific">Malus baccata</name>
    <name type="common">Siberian crab apple</name>
    <name type="synonym">Pyrus baccata</name>
    <dbReference type="NCBI Taxonomy" id="106549"/>
    <lineage>
        <taxon>Eukaryota</taxon>
        <taxon>Viridiplantae</taxon>
        <taxon>Streptophyta</taxon>
        <taxon>Embryophyta</taxon>
        <taxon>Tracheophyta</taxon>
        <taxon>Spermatophyta</taxon>
        <taxon>Magnoliopsida</taxon>
        <taxon>eudicotyledons</taxon>
        <taxon>Gunneridae</taxon>
        <taxon>Pentapetalae</taxon>
        <taxon>rosids</taxon>
        <taxon>fabids</taxon>
        <taxon>Rosales</taxon>
        <taxon>Rosaceae</taxon>
        <taxon>Amygdaloideae</taxon>
        <taxon>Maleae</taxon>
        <taxon>Malus</taxon>
    </lineage>
</organism>